<dbReference type="KEGG" id="nvi:103316108"/>
<dbReference type="InParanoid" id="A0A7M7Q5Q9"/>
<evidence type="ECO:0008006" key="3">
    <source>
        <dbReference type="Google" id="ProtNLM"/>
    </source>
</evidence>
<evidence type="ECO:0000313" key="1">
    <source>
        <dbReference type="EnsemblMetazoa" id="XP_031781281"/>
    </source>
</evidence>
<protein>
    <recommendedName>
        <fullName evidence="3">Transposase domain-containing protein</fullName>
    </recommendedName>
</protein>
<dbReference type="OrthoDB" id="7699050at2759"/>
<sequence length="712" mass="80409">MYRLEGIRSRKNLFDCTPDHRARINRLMQRARSDYFTNSLPGVDEPALESDLGFASLLPELHADRYDDVQQQQEQQQAVARAPSIVSNDSRSLFDDVRDVDSSSDRLSDCSSVGFENVEQFEAKLRTLFTENNINHQQAGTILRLLKSHACFTGLHVDPRTILRTPAHSACIKKVAGGEYLHLGVQEAICSIISSTSLRLHPAGALEIDFSTDEASLDKNGKILMWPIQIRVANISGSAPQTIGIFKGSSKPTSALIFFQYFVDEVDSIIRNGLNFLNGIKQVVLRCFIADALARAFTLGHRSHNSRAPCSRCWVRGEHVRAGVMVYRGTDHRLRTDEEYRSKLDLDHHKDEDCALANLPFDLVGSTVFDYMHQVCIGVMEKILQGLIDGRFIASAKIADKCSLQILDNRLEHVKNFCPSDFARKPVNILRHGQFKATEYRQILLYSGPVIFRGLMNPAMYKHFILLSTAIRILANPVVSMESIDFAEKCIKLFVETASDVYGIEFLSYNVHTLLHLPDDVKRYGPLDNFSAFPYENNMSFCRKLCRKNDQHLQQISRRLAENCRTSSKKFVDPGHLSYISNHLRGPLILGCGECMQYKKVVKGSTHLSIIKKDSTVMLDDGSIGIIRNVIELKDQGCHLVINLFSNIEDIFDLPCSSSLVGIFRCSNLNRQITIVKLERVVDKCFRMPYWSADDRISSTYCTVVKILSARL</sequence>
<organism evidence="1 2">
    <name type="scientific">Nasonia vitripennis</name>
    <name type="common">Parasitic wasp</name>
    <dbReference type="NCBI Taxonomy" id="7425"/>
    <lineage>
        <taxon>Eukaryota</taxon>
        <taxon>Metazoa</taxon>
        <taxon>Ecdysozoa</taxon>
        <taxon>Arthropoda</taxon>
        <taxon>Hexapoda</taxon>
        <taxon>Insecta</taxon>
        <taxon>Pterygota</taxon>
        <taxon>Neoptera</taxon>
        <taxon>Endopterygota</taxon>
        <taxon>Hymenoptera</taxon>
        <taxon>Apocrita</taxon>
        <taxon>Proctotrupomorpha</taxon>
        <taxon>Chalcidoidea</taxon>
        <taxon>Pteromalidae</taxon>
        <taxon>Pteromalinae</taxon>
        <taxon>Nasonia</taxon>
    </lineage>
</organism>
<accession>A0A7M7Q5Q9</accession>
<reference evidence="1" key="1">
    <citation type="submission" date="2021-01" db="UniProtKB">
        <authorList>
            <consortium name="EnsemblMetazoa"/>
        </authorList>
    </citation>
    <scope>IDENTIFICATION</scope>
</reference>
<dbReference type="PANTHER" id="PTHR33053">
    <property type="entry name" value="PROTEIN, PUTATIVE-RELATED"/>
    <property type="match status" value="1"/>
</dbReference>
<dbReference type="AlphaFoldDB" id="A0A7M7Q5Q9"/>
<proteinExistence type="predicted"/>
<dbReference type="Proteomes" id="UP000002358">
    <property type="component" value="Unassembled WGS sequence"/>
</dbReference>
<keyword evidence="2" id="KW-1185">Reference proteome</keyword>
<name>A0A7M7Q5Q9_NASVI</name>
<evidence type="ECO:0000313" key="2">
    <source>
        <dbReference type="Proteomes" id="UP000002358"/>
    </source>
</evidence>
<dbReference type="GeneID" id="103316108"/>
<dbReference type="RefSeq" id="XP_031781281.1">
    <property type="nucleotide sequence ID" value="XM_031925421.1"/>
</dbReference>
<dbReference type="EnsemblMetazoa" id="XM_031925421">
    <property type="protein sequence ID" value="XP_031781281"/>
    <property type="gene ID" value="LOC103316108"/>
</dbReference>